<dbReference type="PANTHER" id="PTHR12247">
    <property type="entry name" value="POLYCOMB GROUP PROTEIN"/>
    <property type="match status" value="1"/>
</dbReference>
<dbReference type="InterPro" id="IPR050548">
    <property type="entry name" value="PcG_chromatin_remod_factors"/>
</dbReference>
<protein>
    <recommendedName>
        <fullName evidence="2">SAM domain-containing protein</fullName>
    </recommendedName>
</protein>
<dbReference type="GO" id="GO:0003682">
    <property type="term" value="F:chromatin binding"/>
    <property type="evidence" value="ECO:0007669"/>
    <property type="project" value="TreeGrafter"/>
</dbReference>
<dbReference type="Pfam" id="PF07647">
    <property type="entry name" value="SAM_2"/>
    <property type="match status" value="1"/>
</dbReference>
<dbReference type="InterPro" id="IPR001660">
    <property type="entry name" value="SAM"/>
</dbReference>
<dbReference type="InterPro" id="IPR013761">
    <property type="entry name" value="SAM/pointed_sf"/>
</dbReference>
<reference evidence="3 4" key="1">
    <citation type="submission" date="2021-06" db="EMBL/GenBank/DDBJ databases">
        <title>Caerostris darwini draft genome.</title>
        <authorList>
            <person name="Kono N."/>
            <person name="Arakawa K."/>
        </authorList>
    </citation>
    <scope>NUCLEOTIDE SEQUENCE [LARGE SCALE GENOMIC DNA]</scope>
</reference>
<organism evidence="3 4">
    <name type="scientific">Caerostris darwini</name>
    <dbReference type="NCBI Taxonomy" id="1538125"/>
    <lineage>
        <taxon>Eukaryota</taxon>
        <taxon>Metazoa</taxon>
        <taxon>Ecdysozoa</taxon>
        <taxon>Arthropoda</taxon>
        <taxon>Chelicerata</taxon>
        <taxon>Arachnida</taxon>
        <taxon>Araneae</taxon>
        <taxon>Araneomorphae</taxon>
        <taxon>Entelegynae</taxon>
        <taxon>Araneoidea</taxon>
        <taxon>Araneidae</taxon>
        <taxon>Caerostris</taxon>
    </lineage>
</organism>
<keyword evidence="4" id="KW-1185">Reference proteome</keyword>
<sequence>MAQTPTHPQIQVIPHSSYSSAQLQPIYLSQQHYILPANVTLHHGGMGTTTMQGVGTSPSVNLAIQPKPPPDVKASTVQNIQPYPVMVQSKSVYPSTQNHALNNQSRSASSRYPQSSGIIYRHPQMLGSYALPAGYTFSSSSCYPLSQNPVILSRDQPHFLVQSQPSQSAIHLPYIVSGHSIQPVHSHASQCVQTIATQTNAPSSLNPTATFLANQENVETSAELLDSANSTAFQERVIQPALVISSQPIQQHMIEEPKSMISTQIETINSQMGIIETASEVEIVDKDNNVSSSLPLQPPEVVASIISTPAPLNGNTYITVASLNDDTFKTSSVSSTTHTIQSASNAEELSSISIPQCDNTNSQQPVPELTANLIKNIEPLMSENTNSDDCVELAPESTNESTSHNKYSPKVLNVNKSERFNPVIRLKRLKPQDPIQTSHSKMKDKQLQKAIVKPQVLSQVIDSYVVQEVKESSNKGLYASKKVCPKYNKEYTISQLSKDKVTLKSVTDSSSTEVSEGSNPEIKLDVANEAPVSEEQLTEITIDGIPEQEELFIPPPKTHRGRGRPKSRKRGRPKKIKFPPEEMQQPLLRNLQPKPEDIDEDTKSIPMEGEGITSFEEISVDLLLENENIKSQDNCDSSISLDSYTLGTVLSEIETVVTDIPQKSPDIWSVQEVFEFIRDFPGCTDSSEIFKSQEIDGQALLLMNLDHLITGMHMKLGPAVKLIDHINNLKHAATS</sequence>
<evidence type="ECO:0000313" key="3">
    <source>
        <dbReference type="EMBL" id="GIY15819.1"/>
    </source>
</evidence>
<dbReference type="EMBL" id="BPLQ01005583">
    <property type="protein sequence ID" value="GIY15819.1"/>
    <property type="molecule type" value="Genomic_DNA"/>
</dbReference>
<dbReference type="SUPFAM" id="SSF47769">
    <property type="entry name" value="SAM/Pointed domain"/>
    <property type="match status" value="1"/>
</dbReference>
<dbReference type="GO" id="GO:0005634">
    <property type="term" value="C:nucleus"/>
    <property type="evidence" value="ECO:0007669"/>
    <property type="project" value="TreeGrafter"/>
</dbReference>
<dbReference type="PANTHER" id="PTHR12247:SF131">
    <property type="entry name" value="LD05287P"/>
    <property type="match status" value="1"/>
</dbReference>
<comment type="caution">
    <text evidence="3">The sequence shown here is derived from an EMBL/GenBank/DDBJ whole genome shotgun (WGS) entry which is preliminary data.</text>
</comment>
<feature type="compositionally biased region" description="Basic residues" evidence="1">
    <location>
        <begin position="557"/>
        <end position="577"/>
    </location>
</feature>
<evidence type="ECO:0000259" key="2">
    <source>
        <dbReference type="PROSITE" id="PS50105"/>
    </source>
</evidence>
<dbReference type="AlphaFoldDB" id="A0AAV4R5C5"/>
<dbReference type="GO" id="GO:0045892">
    <property type="term" value="P:negative regulation of DNA-templated transcription"/>
    <property type="evidence" value="ECO:0007669"/>
    <property type="project" value="TreeGrafter"/>
</dbReference>
<dbReference type="PROSITE" id="PS50105">
    <property type="entry name" value="SAM_DOMAIN"/>
    <property type="match status" value="1"/>
</dbReference>
<feature type="region of interest" description="Disordered" evidence="1">
    <location>
        <begin position="551"/>
        <end position="585"/>
    </location>
</feature>
<accession>A0AAV4R5C5</accession>
<dbReference type="Gene3D" id="1.10.150.50">
    <property type="entry name" value="Transcription Factor, Ets-1"/>
    <property type="match status" value="1"/>
</dbReference>
<gene>
    <name evidence="3" type="primary">AVEN_105549_1</name>
    <name evidence="3" type="ORF">CDAR_513681</name>
</gene>
<evidence type="ECO:0000256" key="1">
    <source>
        <dbReference type="SAM" id="MobiDB-lite"/>
    </source>
</evidence>
<dbReference type="CDD" id="cd09509">
    <property type="entry name" value="SAM_Polycomb"/>
    <property type="match status" value="1"/>
</dbReference>
<dbReference type="GO" id="GO:0042393">
    <property type="term" value="F:histone binding"/>
    <property type="evidence" value="ECO:0007669"/>
    <property type="project" value="TreeGrafter"/>
</dbReference>
<evidence type="ECO:0000313" key="4">
    <source>
        <dbReference type="Proteomes" id="UP001054837"/>
    </source>
</evidence>
<name>A0AAV4R5C5_9ARAC</name>
<dbReference type="Proteomes" id="UP001054837">
    <property type="component" value="Unassembled WGS sequence"/>
</dbReference>
<proteinExistence type="predicted"/>
<feature type="domain" description="SAM" evidence="2">
    <location>
        <begin position="668"/>
        <end position="732"/>
    </location>
</feature>